<evidence type="ECO:0000313" key="6">
    <source>
        <dbReference type="Proteomes" id="UP000320806"/>
    </source>
</evidence>
<feature type="transmembrane region" description="Helical" evidence="2">
    <location>
        <begin position="232"/>
        <end position="250"/>
    </location>
</feature>
<feature type="transmembrane region" description="Helical" evidence="2">
    <location>
        <begin position="175"/>
        <end position="193"/>
    </location>
</feature>
<keyword evidence="2" id="KW-1133">Transmembrane helix</keyword>
<feature type="domain" description="Acyltransferase 3" evidence="3">
    <location>
        <begin position="36"/>
        <end position="364"/>
    </location>
</feature>
<feature type="compositionally biased region" description="Pro residues" evidence="1">
    <location>
        <begin position="442"/>
        <end position="452"/>
    </location>
</feature>
<feature type="transmembrane region" description="Helical" evidence="2">
    <location>
        <begin position="348"/>
        <end position="366"/>
    </location>
</feature>
<evidence type="ECO:0000256" key="2">
    <source>
        <dbReference type="SAM" id="Phobius"/>
    </source>
</evidence>
<dbReference type="GO" id="GO:0009103">
    <property type="term" value="P:lipopolysaccharide biosynthetic process"/>
    <property type="evidence" value="ECO:0007669"/>
    <property type="project" value="TreeGrafter"/>
</dbReference>
<feature type="region of interest" description="Disordered" evidence="1">
    <location>
        <begin position="420"/>
        <end position="459"/>
    </location>
</feature>
<accession>A0A542EIW8</accession>
<sequence length="722" mass="77325">MQDTSKTAAAHTSHHEGPTEAAATASALAHAKFRPDIEGLRAIAVGFVLLAHAGVPGLHGGFIGVDVFFVISGFLITGLLLREVDRTGRISFADFWARRAKRLLPAASIVLVASMLLTWWAMPATTWRQICGDILASATYVINWRLASQSVDYFAGTEPSPVQHFWSLAVEEQYYLVWPLLIGLVVLATRGAVHRRRLAIGMALLCVIVPSLAWSIHATTTDPAKAYFVTHTRLWELGIGALVAVTATFWNRLPVRVATAVMWAGLIALVAVAIPLADEQNWPGSRALIPTLATTAVIAGGSRGVPNLPLRLLGSKPFLFVGGLSYGAYLWHWPLLVTFDAKYGPLPWPVKLLISLGSLVPAWFTLKFVENPVRFASVLRRPARRALAVGALCTVVGIGAAGTLNALAVAQVQQVDTSEARGLGSVETPVPTMQRKDGASPNPDPYLRPPEPGSLDLKPTSISPDPLVVSKNKPEHTCLSTIETTAPKICTAGDENGSTTIALVGDSKADQWADVLHTVGKEKGWKVVVITKASCPLTAETIYRSRSAGNNYRECSTWNKAVMTLLTQDIRPAAVVTSGYASDALTNDGRPSSELMTAGYVAQWNLLKNAGIRVVALADIPNSPDDIVACVASARLTSNSDCDFGRNDGNGTATLKQGAQKSASSFVNFNDWICPTENCPAVIGNVLVYRDDKHVSKLFADSMLPVVRARLVPHLAAAANPR</sequence>
<reference evidence="5 6" key="1">
    <citation type="submission" date="2019-06" db="EMBL/GenBank/DDBJ databases">
        <title>Sequencing the genomes of 1000 actinobacteria strains.</title>
        <authorList>
            <person name="Klenk H.-P."/>
        </authorList>
    </citation>
    <scope>NUCLEOTIDE SEQUENCE [LARGE SCALE GENOMIC DNA]</scope>
    <source>
        <strain evidence="5 6">DSM 19828</strain>
    </source>
</reference>
<dbReference type="GO" id="GO:0016020">
    <property type="term" value="C:membrane"/>
    <property type="evidence" value="ECO:0007669"/>
    <property type="project" value="TreeGrafter"/>
</dbReference>
<keyword evidence="2" id="KW-0472">Membrane</keyword>
<feature type="transmembrane region" description="Helical" evidence="2">
    <location>
        <begin position="102"/>
        <end position="122"/>
    </location>
</feature>
<organism evidence="5 6">
    <name type="scientific">Yimella lutea</name>
    <dbReference type="NCBI Taxonomy" id="587872"/>
    <lineage>
        <taxon>Bacteria</taxon>
        <taxon>Bacillati</taxon>
        <taxon>Actinomycetota</taxon>
        <taxon>Actinomycetes</taxon>
        <taxon>Micrococcales</taxon>
        <taxon>Dermacoccaceae</taxon>
        <taxon>Yimella</taxon>
    </lineage>
</organism>
<feature type="transmembrane region" description="Helical" evidence="2">
    <location>
        <begin position="61"/>
        <end position="81"/>
    </location>
</feature>
<gene>
    <name evidence="5" type="ORF">FB459_2685</name>
</gene>
<feature type="transmembrane region" description="Helical" evidence="2">
    <location>
        <begin position="288"/>
        <end position="306"/>
    </location>
</feature>
<dbReference type="OrthoDB" id="3404679at2"/>
<dbReference type="Pfam" id="PF01757">
    <property type="entry name" value="Acyl_transf_3"/>
    <property type="match status" value="1"/>
</dbReference>
<evidence type="ECO:0000259" key="3">
    <source>
        <dbReference type="Pfam" id="PF01757"/>
    </source>
</evidence>
<dbReference type="PANTHER" id="PTHR23028:SF53">
    <property type="entry name" value="ACYL_TRANSF_3 DOMAIN-CONTAINING PROTEIN"/>
    <property type="match status" value="1"/>
</dbReference>
<dbReference type="GO" id="GO:0016747">
    <property type="term" value="F:acyltransferase activity, transferring groups other than amino-acyl groups"/>
    <property type="evidence" value="ECO:0007669"/>
    <property type="project" value="InterPro"/>
</dbReference>
<feature type="transmembrane region" description="Helical" evidence="2">
    <location>
        <begin position="318"/>
        <end position="336"/>
    </location>
</feature>
<dbReference type="Pfam" id="PF19040">
    <property type="entry name" value="SGNH"/>
    <property type="match status" value="1"/>
</dbReference>
<keyword evidence="2" id="KW-0812">Transmembrane</keyword>
<dbReference type="EMBL" id="VFMO01000001">
    <property type="protein sequence ID" value="TQJ15156.1"/>
    <property type="molecule type" value="Genomic_DNA"/>
</dbReference>
<dbReference type="Proteomes" id="UP000320806">
    <property type="component" value="Unassembled WGS sequence"/>
</dbReference>
<name>A0A542EIW8_9MICO</name>
<dbReference type="PANTHER" id="PTHR23028">
    <property type="entry name" value="ACETYLTRANSFERASE"/>
    <property type="match status" value="1"/>
</dbReference>
<dbReference type="InterPro" id="IPR043968">
    <property type="entry name" value="SGNH"/>
</dbReference>
<proteinExistence type="predicted"/>
<dbReference type="RefSeq" id="WP_141928807.1">
    <property type="nucleotide sequence ID" value="NZ_BAABCI010000022.1"/>
</dbReference>
<feature type="transmembrane region" description="Helical" evidence="2">
    <location>
        <begin position="257"/>
        <end position="276"/>
    </location>
</feature>
<evidence type="ECO:0000313" key="5">
    <source>
        <dbReference type="EMBL" id="TQJ15156.1"/>
    </source>
</evidence>
<dbReference type="InterPro" id="IPR050879">
    <property type="entry name" value="Acyltransferase_3"/>
</dbReference>
<evidence type="ECO:0000259" key="4">
    <source>
        <dbReference type="Pfam" id="PF19040"/>
    </source>
</evidence>
<feature type="transmembrane region" description="Helical" evidence="2">
    <location>
        <begin position="39"/>
        <end position="55"/>
    </location>
</feature>
<protein>
    <submittedName>
        <fullName evidence="5">Peptidoglycan/LPS O-acetylase OafA/YrhL</fullName>
    </submittedName>
</protein>
<evidence type="ECO:0000256" key="1">
    <source>
        <dbReference type="SAM" id="MobiDB-lite"/>
    </source>
</evidence>
<dbReference type="AlphaFoldDB" id="A0A542EIW8"/>
<feature type="transmembrane region" description="Helical" evidence="2">
    <location>
        <begin position="386"/>
        <end position="408"/>
    </location>
</feature>
<keyword evidence="6" id="KW-1185">Reference proteome</keyword>
<dbReference type="InterPro" id="IPR002656">
    <property type="entry name" value="Acyl_transf_3_dom"/>
</dbReference>
<feature type="transmembrane region" description="Helical" evidence="2">
    <location>
        <begin position="200"/>
        <end position="220"/>
    </location>
</feature>
<comment type="caution">
    <text evidence="5">The sequence shown here is derived from an EMBL/GenBank/DDBJ whole genome shotgun (WGS) entry which is preliminary data.</text>
</comment>
<feature type="region of interest" description="Disordered" evidence="1">
    <location>
        <begin position="1"/>
        <end position="21"/>
    </location>
</feature>
<feature type="domain" description="SGNH" evidence="4">
    <location>
        <begin position="487"/>
        <end position="707"/>
    </location>
</feature>